<keyword evidence="2" id="KW-1003">Cell membrane</keyword>
<dbReference type="PROSITE" id="PS51782">
    <property type="entry name" value="LYSM"/>
    <property type="match status" value="1"/>
</dbReference>
<dbReference type="GO" id="GO:0005886">
    <property type="term" value="C:plasma membrane"/>
    <property type="evidence" value="ECO:0007669"/>
    <property type="project" value="UniProtKB-SubCell"/>
</dbReference>
<keyword evidence="6" id="KW-0067">ATP-binding</keyword>
<proteinExistence type="predicted"/>
<evidence type="ECO:0000256" key="4">
    <source>
        <dbReference type="ARBA" id="ARBA00022729"/>
    </source>
</evidence>
<dbReference type="Pfam" id="PF00069">
    <property type="entry name" value="Pkinase"/>
    <property type="match status" value="1"/>
</dbReference>
<dbReference type="GO" id="GO:0005524">
    <property type="term" value="F:ATP binding"/>
    <property type="evidence" value="ECO:0007669"/>
    <property type="project" value="UniProtKB-KW"/>
</dbReference>
<keyword evidence="8" id="KW-0472">Membrane</keyword>
<dbReference type="PANTHER" id="PTHR45927">
    <property type="entry name" value="LYSM-DOMAIN RECEPTOR-LIKE KINASE-RELATED"/>
    <property type="match status" value="1"/>
</dbReference>
<evidence type="ECO:0000256" key="9">
    <source>
        <dbReference type="ARBA" id="ARBA00023157"/>
    </source>
</evidence>
<evidence type="ECO:0000256" key="7">
    <source>
        <dbReference type="ARBA" id="ARBA00022989"/>
    </source>
</evidence>
<comment type="caution">
    <text evidence="12">The sequence shown here is derived from an EMBL/GenBank/DDBJ whole genome shotgun (WGS) entry which is preliminary data.</text>
</comment>
<dbReference type="EMBL" id="JAUJYN010000007">
    <property type="protein sequence ID" value="KAK1267707.1"/>
    <property type="molecule type" value="Genomic_DNA"/>
</dbReference>
<evidence type="ECO:0000259" key="11">
    <source>
        <dbReference type="PROSITE" id="PS51782"/>
    </source>
</evidence>
<reference evidence="12" key="1">
    <citation type="journal article" date="2023" name="Nat. Commun.">
        <title>Diploid and tetraploid genomes of Acorus and the evolution of monocots.</title>
        <authorList>
            <person name="Ma L."/>
            <person name="Liu K.W."/>
            <person name="Li Z."/>
            <person name="Hsiao Y.Y."/>
            <person name="Qi Y."/>
            <person name="Fu T."/>
            <person name="Tang G.D."/>
            <person name="Zhang D."/>
            <person name="Sun W.H."/>
            <person name="Liu D.K."/>
            <person name="Li Y."/>
            <person name="Chen G.Z."/>
            <person name="Liu X.D."/>
            <person name="Liao X.Y."/>
            <person name="Jiang Y.T."/>
            <person name="Yu X."/>
            <person name="Hao Y."/>
            <person name="Huang J."/>
            <person name="Zhao X.W."/>
            <person name="Ke S."/>
            <person name="Chen Y.Y."/>
            <person name="Wu W.L."/>
            <person name="Hsu J.L."/>
            <person name="Lin Y.F."/>
            <person name="Huang M.D."/>
            <person name="Li C.Y."/>
            <person name="Huang L."/>
            <person name="Wang Z.W."/>
            <person name="Zhao X."/>
            <person name="Zhong W.Y."/>
            <person name="Peng D.H."/>
            <person name="Ahmad S."/>
            <person name="Lan S."/>
            <person name="Zhang J.S."/>
            <person name="Tsai W.C."/>
            <person name="Van de Peer Y."/>
            <person name="Liu Z.J."/>
        </authorList>
    </citation>
    <scope>NUCLEOTIDE SEQUENCE</scope>
    <source>
        <strain evidence="12">SCP</strain>
    </source>
</reference>
<dbReference type="PROSITE" id="PS50011">
    <property type="entry name" value="PROTEIN_KINASE_DOM"/>
    <property type="match status" value="1"/>
</dbReference>
<evidence type="ECO:0000256" key="6">
    <source>
        <dbReference type="ARBA" id="ARBA00022840"/>
    </source>
</evidence>
<evidence type="ECO:0000256" key="5">
    <source>
        <dbReference type="ARBA" id="ARBA00022741"/>
    </source>
</evidence>
<organism evidence="12 13">
    <name type="scientific">Acorus gramineus</name>
    <name type="common">Dwarf sweet flag</name>
    <dbReference type="NCBI Taxonomy" id="55184"/>
    <lineage>
        <taxon>Eukaryota</taxon>
        <taxon>Viridiplantae</taxon>
        <taxon>Streptophyta</taxon>
        <taxon>Embryophyta</taxon>
        <taxon>Tracheophyta</taxon>
        <taxon>Spermatophyta</taxon>
        <taxon>Magnoliopsida</taxon>
        <taxon>Liliopsida</taxon>
        <taxon>Acoraceae</taxon>
        <taxon>Acorus</taxon>
    </lineage>
</organism>
<evidence type="ECO:0000256" key="1">
    <source>
        <dbReference type="ARBA" id="ARBA00004162"/>
    </source>
</evidence>
<dbReference type="PANTHER" id="PTHR45927:SF6">
    <property type="entry name" value="PROTEIN LYK5"/>
    <property type="match status" value="1"/>
</dbReference>
<dbReference type="GO" id="GO:0004672">
    <property type="term" value="F:protein kinase activity"/>
    <property type="evidence" value="ECO:0007669"/>
    <property type="project" value="InterPro"/>
</dbReference>
<keyword evidence="3" id="KW-0812">Transmembrane</keyword>
<dbReference type="FunFam" id="1.10.510.10:FF:000468">
    <property type="entry name" value="PTI1-like tyrosine-protein kinase 3"/>
    <property type="match status" value="1"/>
</dbReference>
<keyword evidence="4" id="KW-0732">Signal</keyword>
<keyword evidence="13" id="KW-1185">Reference proteome</keyword>
<dbReference type="Proteomes" id="UP001179952">
    <property type="component" value="Unassembled WGS sequence"/>
</dbReference>
<dbReference type="InterPro" id="IPR018392">
    <property type="entry name" value="LysM"/>
</dbReference>
<accession>A0AAV9AUJ6</accession>
<dbReference type="Gene3D" id="3.30.200.20">
    <property type="entry name" value="Phosphorylase Kinase, domain 1"/>
    <property type="match status" value="1"/>
</dbReference>
<evidence type="ECO:0000256" key="8">
    <source>
        <dbReference type="ARBA" id="ARBA00023136"/>
    </source>
</evidence>
<dbReference type="InterPro" id="IPR052611">
    <property type="entry name" value="Plant_RLK_LysM"/>
</dbReference>
<dbReference type="InterPro" id="IPR056563">
    <property type="entry name" value="LysM3_LYK4_5"/>
</dbReference>
<reference evidence="12" key="2">
    <citation type="submission" date="2023-06" db="EMBL/GenBank/DDBJ databases">
        <authorList>
            <person name="Ma L."/>
            <person name="Liu K.-W."/>
            <person name="Li Z."/>
            <person name="Hsiao Y.-Y."/>
            <person name="Qi Y."/>
            <person name="Fu T."/>
            <person name="Tang G."/>
            <person name="Zhang D."/>
            <person name="Sun W.-H."/>
            <person name="Liu D.-K."/>
            <person name="Li Y."/>
            <person name="Chen G.-Z."/>
            <person name="Liu X.-D."/>
            <person name="Liao X.-Y."/>
            <person name="Jiang Y.-T."/>
            <person name="Yu X."/>
            <person name="Hao Y."/>
            <person name="Huang J."/>
            <person name="Zhao X.-W."/>
            <person name="Ke S."/>
            <person name="Chen Y.-Y."/>
            <person name="Wu W.-L."/>
            <person name="Hsu J.-L."/>
            <person name="Lin Y.-F."/>
            <person name="Huang M.-D."/>
            <person name="Li C.-Y."/>
            <person name="Huang L."/>
            <person name="Wang Z.-W."/>
            <person name="Zhao X."/>
            <person name="Zhong W.-Y."/>
            <person name="Peng D.-H."/>
            <person name="Ahmad S."/>
            <person name="Lan S."/>
            <person name="Zhang J.-S."/>
            <person name="Tsai W.-C."/>
            <person name="Van De Peer Y."/>
            <person name="Liu Z.-J."/>
        </authorList>
    </citation>
    <scope>NUCLEOTIDE SEQUENCE</scope>
    <source>
        <strain evidence="12">SCP</strain>
        <tissue evidence="12">Leaves</tissue>
    </source>
</reference>
<keyword evidence="7" id="KW-1133">Transmembrane helix</keyword>
<keyword evidence="5" id="KW-0547">Nucleotide-binding</keyword>
<dbReference type="Pfam" id="PF23473">
    <property type="entry name" value="LysM3_LYK4_5"/>
    <property type="match status" value="1"/>
</dbReference>
<feature type="domain" description="LysM" evidence="11">
    <location>
        <begin position="40"/>
        <end position="84"/>
    </location>
</feature>
<dbReference type="AlphaFoldDB" id="A0AAV9AUJ6"/>
<keyword evidence="9" id="KW-1015">Disulfide bond</keyword>
<evidence type="ECO:0000259" key="10">
    <source>
        <dbReference type="PROSITE" id="PS50011"/>
    </source>
</evidence>
<dbReference type="InterPro" id="IPR011009">
    <property type="entry name" value="Kinase-like_dom_sf"/>
</dbReference>
<evidence type="ECO:0000256" key="2">
    <source>
        <dbReference type="ARBA" id="ARBA00022475"/>
    </source>
</evidence>
<comment type="subcellular location">
    <subcellularLocation>
        <location evidence="1">Cell membrane</location>
        <topology evidence="1">Single-pass membrane protein</topology>
    </subcellularLocation>
</comment>
<gene>
    <name evidence="12" type="ORF">QJS04_geneDACA014554</name>
</gene>
<dbReference type="SUPFAM" id="SSF56112">
    <property type="entry name" value="Protein kinase-like (PK-like)"/>
    <property type="match status" value="1"/>
</dbReference>
<protein>
    <submittedName>
        <fullName evidence="12">Protein LYK5</fullName>
    </submittedName>
</protein>
<name>A0AAV9AUJ6_ACOGR</name>
<evidence type="ECO:0000256" key="3">
    <source>
        <dbReference type="ARBA" id="ARBA00022692"/>
    </source>
</evidence>
<evidence type="ECO:0000313" key="12">
    <source>
        <dbReference type="EMBL" id="KAK1267707.1"/>
    </source>
</evidence>
<feature type="domain" description="Protein kinase" evidence="10">
    <location>
        <begin position="42"/>
        <end position="398"/>
    </location>
</feature>
<evidence type="ECO:0000313" key="13">
    <source>
        <dbReference type="Proteomes" id="UP001179952"/>
    </source>
</evidence>
<dbReference type="Gene3D" id="1.10.510.10">
    <property type="entry name" value="Transferase(Phosphotransferase) domain 1"/>
    <property type="match status" value="1"/>
</dbReference>
<dbReference type="InterPro" id="IPR000719">
    <property type="entry name" value="Prot_kinase_dom"/>
</dbReference>
<sequence length="419" mass="47375">MIDQNIYDSRHLEVGMRLTVPLRCACPSLRQLNGGVRYLLSYLITWGDTVGDIGRRFRADERATLEANLLSPDDLIYPFTPLLVPMKSAPTKDEVFVPPPPLMVYKYEDLERATGFFDEEHRIKGSVFKGVINGDHAAIKRTKGDVLNEICVLKNINHSSVIKLSGLCVHEGIIWSVYQYANNGSLSDWIHYHPMKKKKKKKKSGMETKVRVAYDIADGLNYLHNYTNPPCVHKNLKSSNIILDGEFKAKIVNFGLTRSAADEDEGLKVTRRVVGTQGYMAPEYIEHGLITPKMDVFAYGVVLLELLPGREAAAMTPVTMDGEKEELLMLWESMEEGFLEGEDVREEIEGFVDPCLENDYPYPFELAFALVRLAMSCVACNPGSRLSMREVFVSISMINSSSMDWDPSLETSKFRRRLE</sequence>